<dbReference type="AlphaFoldDB" id="A0A3M7QD14"/>
<feature type="transmembrane region" description="Helical" evidence="1">
    <location>
        <begin position="12"/>
        <end position="33"/>
    </location>
</feature>
<sequence length="72" mass="8655">MSGPLKLTVKIIINHFHLVLLIGCFNMTLILYFNLFKSTNLRKPTLRRIRYNQETFYLNCLRLLYFGIEFLN</sequence>
<keyword evidence="1" id="KW-0812">Transmembrane</keyword>
<proteinExistence type="predicted"/>
<name>A0A3M7QD14_BRAPC</name>
<keyword evidence="1" id="KW-1133">Transmembrane helix</keyword>
<keyword evidence="1" id="KW-0472">Membrane</keyword>
<protein>
    <submittedName>
        <fullName evidence="2">Uncharacterized protein</fullName>
    </submittedName>
</protein>
<comment type="caution">
    <text evidence="2">The sequence shown here is derived from an EMBL/GenBank/DDBJ whole genome shotgun (WGS) entry which is preliminary data.</text>
</comment>
<dbReference type="EMBL" id="REGN01006482">
    <property type="protein sequence ID" value="RNA09317.1"/>
    <property type="molecule type" value="Genomic_DNA"/>
</dbReference>
<gene>
    <name evidence="2" type="ORF">BpHYR1_009008</name>
</gene>
<reference evidence="2 3" key="1">
    <citation type="journal article" date="2018" name="Sci. Rep.">
        <title>Genomic signatures of local adaptation to the degree of environmental predictability in rotifers.</title>
        <authorList>
            <person name="Franch-Gras L."/>
            <person name="Hahn C."/>
            <person name="Garcia-Roger E.M."/>
            <person name="Carmona M.J."/>
            <person name="Serra M."/>
            <person name="Gomez A."/>
        </authorList>
    </citation>
    <scope>NUCLEOTIDE SEQUENCE [LARGE SCALE GENOMIC DNA]</scope>
    <source>
        <strain evidence="2">HYR1</strain>
    </source>
</reference>
<dbReference type="Proteomes" id="UP000276133">
    <property type="component" value="Unassembled WGS sequence"/>
</dbReference>
<evidence type="ECO:0000256" key="1">
    <source>
        <dbReference type="SAM" id="Phobius"/>
    </source>
</evidence>
<accession>A0A3M7QD14</accession>
<dbReference type="PROSITE" id="PS51257">
    <property type="entry name" value="PROKAR_LIPOPROTEIN"/>
    <property type="match status" value="1"/>
</dbReference>
<keyword evidence="3" id="KW-1185">Reference proteome</keyword>
<evidence type="ECO:0000313" key="2">
    <source>
        <dbReference type="EMBL" id="RNA09317.1"/>
    </source>
</evidence>
<organism evidence="2 3">
    <name type="scientific">Brachionus plicatilis</name>
    <name type="common">Marine rotifer</name>
    <name type="synonym">Brachionus muelleri</name>
    <dbReference type="NCBI Taxonomy" id="10195"/>
    <lineage>
        <taxon>Eukaryota</taxon>
        <taxon>Metazoa</taxon>
        <taxon>Spiralia</taxon>
        <taxon>Gnathifera</taxon>
        <taxon>Rotifera</taxon>
        <taxon>Eurotatoria</taxon>
        <taxon>Monogononta</taxon>
        <taxon>Pseudotrocha</taxon>
        <taxon>Ploima</taxon>
        <taxon>Brachionidae</taxon>
        <taxon>Brachionus</taxon>
    </lineage>
</organism>
<evidence type="ECO:0000313" key="3">
    <source>
        <dbReference type="Proteomes" id="UP000276133"/>
    </source>
</evidence>